<comment type="catalytic activity">
    <reaction evidence="12">
        <text>a phosphate monoester + H2O = an alcohol + phosphate</text>
        <dbReference type="Rhea" id="RHEA:15017"/>
        <dbReference type="ChEBI" id="CHEBI:15377"/>
        <dbReference type="ChEBI" id="CHEBI:30879"/>
        <dbReference type="ChEBI" id="CHEBI:43474"/>
        <dbReference type="ChEBI" id="CHEBI:67140"/>
        <dbReference type="EC" id="3.1.3.1"/>
    </reaction>
</comment>
<keyword evidence="8 10" id="KW-0460">Magnesium</keyword>
<feature type="binding site" evidence="10">
    <location>
        <position position="62"/>
    </location>
    <ligand>
        <name>Zn(2+)</name>
        <dbReference type="ChEBI" id="CHEBI:29105"/>
        <label>2</label>
    </ligand>
</feature>
<keyword evidence="5 10" id="KW-0479">Metal-binding</keyword>
<dbReference type="InterPro" id="IPR017850">
    <property type="entry name" value="Alkaline_phosphatase_core_sf"/>
</dbReference>
<feature type="binding site" evidence="10">
    <location>
        <position position="386"/>
    </location>
    <ligand>
        <name>Zn(2+)</name>
        <dbReference type="ChEBI" id="CHEBI:29105"/>
        <label>2</label>
    </ligand>
</feature>
<feature type="active site" description="Phosphoserine intermediate" evidence="9">
    <location>
        <position position="112"/>
    </location>
</feature>
<reference evidence="14" key="1">
    <citation type="submission" date="2020-11" db="EMBL/GenBank/DDBJ databases">
        <title>Gallus gallus (Chicken) genome, bGalGal1, GRCg7b, maternal haplotype autosomes + Z &amp; W.</title>
        <authorList>
            <person name="Warren W."/>
            <person name="Formenti G."/>
            <person name="Fedrigo O."/>
            <person name="Haase B."/>
            <person name="Mountcastle J."/>
            <person name="Balacco J."/>
            <person name="Tracey A."/>
            <person name="Schneider V."/>
            <person name="Okimoto R."/>
            <person name="Cheng H."/>
            <person name="Hawken R."/>
            <person name="Howe K."/>
            <person name="Jarvis E.D."/>
        </authorList>
    </citation>
    <scope>NUCLEOTIDE SEQUENCE [LARGE SCALE GENOMIC DNA]</scope>
    <source>
        <strain evidence="14">Broiler</strain>
    </source>
</reference>
<dbReference type="GO" id="GO:0098552">
    <property type="term" value="C:side of membrane"/>
    <property type="evidence" value="ECO:0007669"/>
    <property type="project" value="UniProtKB-KW"/>
</dbReference>
<dbReference type="OrthoDB" id="5818554at2759"/>
<evidence type="ECO:0000256" key="2">
    <source>
        <dbReference type="ARBA" id="ARBA00005984"/>
    </source>
</evidence>
<evidence type="ECO:0000256" key="4">
    <source>
        <dbReference type="ARBA" id="ARBA00022622"/>
    </source>
</evidence>
<keyword evidence="4" id="KW-0336">GPI-anchor</keyword>
<dbReference type="InterPro" id="IPR001952">
    <property type="entry name" value="Alkaline_phosphatase"/>
</dbReference>
<dbReference type="Proteomes" id="UP000000539">
    <property type="component" value="Chromosome 9"/>
</dbReference>
<dbReference type="EC" id="3.1.3.1" evidence="3 12"/>
<evidence type="ECO:0000256" key="1">
    <source>
        <dbReference type="ARBA" id="ARBA00004609"/>
    </source>
</evidence>
<feature type="chain" id="PRO_5036475909" description="Alkaline phosphatase" evidence="13">
    <location>
        <begin position="20"/>
        <end position="456"/>
    </location>
</feature>
<dbReference type="CDD" id="cd16012">
    <property type="entry name" value="ALP"/>
    <property type="match status" value="1"/>
</dbReference>
<feature type="binding site" evidence="10">
    <location>
        <position position="331"/>
    </location>
    <ligand>
        <name>Mg(2+)</name>
        <dbReference type="ChEBI" id="CHEBI:18420"/>
    </ligand>
</feature>
<dbReference type="SMART" id="SM00098">
    <property type="entry name" value="alkPPc"/>
    <property type="match status" value="1"/>
</dbReference>
<dbReference type="AlphaFoldDB" id="A0A8V0Z2V0"/>
<dbReference type="GO" id="GO:0005886">
    <property type="term" value="C:plasma membrane"/>
    <property type="evidence" value="ECO:0007669"/>
    <property type="project" value="UniProtKB-SubCell"/>
</dbReference>
<comment type="similarity">
    <text evidence="2 11">Belongs to the alkaline phosphatase family.</text>
</comment>
<evidence type="ECO:0000313" key="15">
    <source>
        <dbReference type="Proteomes" id="UP000000539"/>
    </source>
</evidence>
<dbReference type="SUPFAM" id="SSF53649">
    <property type="entry name" value="Alkaline phosphatase-like"/>
    <property type="match status" value="1"/>
</dbReference>
<gene>
    <name evidence="14" type="primary">ALPI</name>
</gene>
<comment type="cofactor">
    <cofactor evidence="10">
        <name>Zn(2+)</name>
        <dbReference type="ChEBI" id="CHEBI:29105"/>
    </cofactor>
    <text evidence="10">Binds 2 Zn(2+) ions.</text>
</comment>
<reference evidence="14" key="3">
    <citation type="submission" date="2025-09" db="UniProtKB">
        <authorList>
            <consortium name="Ensembl"/>
        </authorList>
    </citation>
    <scope>IDENTIFICATION</scope>
    <source>
        <strain evidence="14">broiler</strain>
    </source>
</reference>
<dbReference type="Pfam" id="PF00245">
    <property type="entry name" value="Alk_phosphatase"/>
    <property type="match status" value="2"/>
</dbReference>
<keyword evidence="4" id="KW-0325">Glycoprotein</keyword>
<name>A0A8V0Z2V0_CHICK</name>
<comment type="cofactor">
    <cofactor evidence="10">
        <name>Mg(2+)</name>
        <dbReference type="ChEBI" id="CHEBI:18420"/>
    </cofactor>
    <text evidence="10">Binds 1 Mg(2+) ion.</text>
</comment>
<evidence type="ECO:0000313" key="14">
    <source>
        <dbReference type="Ensembl" id="ENSGALP00010025244.1"/>
    </source>
</evidence>
<dbReference type="Ensembl" id="ENSGALT00010042754.1">
    <property type="protein sequence ID" value="ENSGALP00010025244.1"/>
    <property type="gene ID" value="ENSGALG00010017681.1"/>
</dbReference>
<dbReference type="PROSITE" id="PS00123">
    <property type="entry name" value="ALKALINE_PHOSPHATASE"/>
    <property type="match status" value="1"/>
</dbReference>
<evidence type="ECO:0000256" key="11">
    <source>
        <dbReference type="RuleBase" id="RU003946"/>
    </source>
</evidence>
<comment type="subcellular location">
    <subcellularLocation>
        <location evidence="1">Cell membrane</location>
        <topology evidence="1">Lipid-anchor</topology>
        <topology evidence="1">GPI-anchor</topology>
    </subcellularLocation>
</comment>
<feature type="signal peptide" evidence="13">
    <location>
        <begin position="1"/>
        <end position="19"/>
    </location>
</feature>
<keyword evidence="4" id="KW-0449">Lipoprotein</keyword>
<sequence>MRLLVALTLCLGLWAELGAAIIPVEEEDPSFWNRQAAAALDATLKIEPRMTEAKNLIIFLGDGFGVPSITATRILKGQLKGNLGPETPLALDSFPYVALSKTYTVDRAVPDSAGTATAYLCGVKGNYKTVGLSAAARYGQCNTTKGNEVISVLERARNAGKAVGIVTTSRVQHASPSGTYAHVVDRNWYADSSMPAEAIAQGCKDIAWQLVHNVDINVIMGGGRVYMTPAGTPDPEYPEYSSENGIRNDGQNLIEKWLSERQGARYVWNRTEMLAAAADPSVTYLMGLFEPMDMKYEMVHNATLDPSLTEMTEAAITILSRNPKGFYLFVEGLAPQKAVDNKTYTSILYGNGPGYPGATRPNVSSSTAGEFNYTQQAAVPLNSETHGGEDVAILAKGPMAYLFHGVQEQNYIAHAMAYAACLEPYENCRQRNSAAPSTHLTPLALLLPALLLSLFH</sequence>
<evidence type="ECO:0000256" key="6">
    <source>
        <dbReference type="ARBA" id="ARBA00022801"/>
    </source>
</evidence>
<evidence type="ECO:0000256" key="7">
    <source>
        <dbReference type="ARBA" id="ARBA00022833"/>
    </source>
</evidence>
<dbReference type="PANTHER" id="PTHR11596">
    <property type="entry name" value="ALKALINE PHOSPHATASE"/>
    <property type="match status" value="1"/>
</dbReference>
<evidence type="ECO:0000256" key="10">
    <source>
        <dbReference type="PIRSR" id="PIRSR601952-2"/>
    </source>
</evidence>
<evidence type="ECO:0000256" key="13">
    <source>
        <dbReference type="SAM" id="SignalP"/>
    </source>
</evidence>
<keyword evidence="6 12" id="KW-0378">Hydrolase</keyword>
<feature type="binding site" evidence="10">
    <location>
        <position position="175"/>
    </location>
    <ligand>
        <name>Mg(2+)</name>
        <dbReference type="ChEBI" id="CHEBI:18420"/>
    </ligand>
</feature>
<accession>A0A8V0Z2V0</accession>
<reference evidence="14" key="2">
    <citation type="submission" date="2025-08" db="UniProtKB">
        <authorList>
            <consortium name="Ensembl"/>
        </authorList>
    </citation>
    <scope>IDENTIFICATION</scope>
    <source>
        <strain evidence="14">broiler</strain>
    </source>
</reference>
<protein>
    <recommendedName>
        <fullName evidence="3 12">Alkaline phosphatase</fullName>
        <ecNumber evidence="3 12">3.1.3.1</ecNumber>
    </recommendedName>
</protein>
<keyword evidence="13" id="KW-0732">Signal</keyword>
<keyword evidence="7 10" id="KW-0862">Zinc</keyword>
<dbReference type="PANTHER" id="PTHR11596:SF30">
    <property type="entry name" value="INTESTINAL-TYPE ALKALINE PHOSPHATASE"/>
    <property type="match status" value="1"/>
</dbReference>
<dbReference type="InterPro" id="IPR018299">
    <property type="entry name" value="Alkaline_phosphatase_AS"/>
</dbReference>
<evidence type="ECO:0000256" key="5">
    <source>
        <dbReference type="ARBA" id="ARBA00022723"/>
    </source>
</evidence>
<proteinExistence type="inferred from homology"/>
<keyword evidence="4" id="KW-0472">Membrane</keyword>
<organism evidence="14 15">
    <name type="scientific">Gallus gallus</name>
    <name type="common">Chicken</name>
    <dbReference type="NCBI Taxonomy" id="9031"/>
    <lineage>
        <taxon>Eukaryota</taxon>
        <taxon>Metazoa</taxon>
        <taxon>Chordata</taxon>
        <taxon>Craniata</taxon>
        <taxon>Vertebrata</taxon>
        <taxon>Euteleostomi</taxon>
        <taxon>Archelosauria</taxon>
        <taxon>Archosauria</taxon>
        <taxon>Dinosauria</taxon>
        <taxon>Saurischia</taxon>
        <taxon>Theropoda</taxon>
        <taxon>Coelurosauria</taxon>
        <taxon>Aves</taxon>
        <taxon>Neognathae</taxon>
        <taxon>Galloanserae</taxon>
        <taxon>Galliformes</taxon>
        <taxon>Phasianidae</taxon>
        <taxon>Phasianinae</taxon>
        <taxon>Gallus</taxon>
    </lineage>
</organism>
<evidence type="ECO:0000256" key="3">
    <source>
        <dbReference type="ARBA" id="ARBA00012647"/>
    </source>
</evidence>
<evidence type="ECO:0000256" key="9">
    <source>
        <dbReference type="PIRSR" id="PIRSR601952-1"/>
    </source>
</evidence>
<dbReference type="PRINTS" id="PR00113">
    <property type="entry name" value="ALKPHPHTASE"/>
</dbReference>
<dbReference type="GO" id="GO:0004035">
    <property type="term" value="F:alkaline phosphatase activity"/>
    <property type="evidence" value="ECO:0007669"/>
    <property type="project" value="UniProtKB-EC"/>
</dbReference>
<dbReference type="GeneTree" id="ENSGT00950000183063"/>
<evidence type="ECO:0000256" key="8">
    <source>
        <dbReference type="ARBA" id="ARBA00022842"/>
    </source>
</evidence>
<feature type="binding site" evidence="10">
    <location>
        <position position="62"/>
    </location>
    <ligand>
        <name>Mg(2+)</name>
        <dbReference type="ChEBI" id="CHEBI:18420"/>
    </ligand>
</feature>
<evidence type="ECO:0000256" key="12">
    <source>
        <dbReference type="RuleBase" id="RU003947"/>
    </source>
</evidence>
<dbReference type="Gene3D" id="3.40.720.10">
    <property type="entry name" value="Alkaline Phosphatase, subunit A"/>
    <property type="match status" value="2"/>
</dbReference>
<dbReference type="GO" id="GO:0046872">
    <property type="term" value="F:metal ion binding"/>
    <property type="evidence" value="ECO:0007669"/>
    <property type="project" value="UniProtKB-KW"/>
</dbReference>
<keyword evidence="15" id="KW-1185">Reference proteome</keyword>
<feature type="binding site" evidence="10">
    <location>
        <position position="173"/>
    </location>
    <ligand>
        <name>Mg(2+)</name>
        <dbReference type="ChEBI" id="CHEBI:18420"/>
    </ligand>
</feature>